<protein>
    <submittedName>
        <fullName evidence="1">Uncharacterized protein</fullName>
    </submittedName>
</protein>
<organism evidence="1">
    <name type="scientific">Tupiella akineta</name>
    <name type="common">Green alga</name>
    <name type="synonym">Pseudendoclonium akinetum</name>
    <dbReference type="NCBI Taxonomy" id="160070"/>
    <lineage>
        <taxon>Eukaryota</taxon>
        <taxon>Viridiplantae</taxon>
        <taxon>Chlorophyta</taxon>
        <taxon>core chlorophytes</taxon>
        <taxon>Ulvophyceae</taxon>
        <taxon>OUU clade</taxon>
        <taxon>Ulotrichales</taxon>
        <taxon>Tupiellaceae</taxon>
        <taxon>Tupiella</taxon>
    </lineage>
</organism>
<geneLocation type="mitochondrion" evidence="1"/>
<evidence type="ECO:0000313" key="1">
    <source>
        <dbReference type="EMBL" id="AAQ18714.1"/>
    </source>
</evidence>
<dbReference type="GeneID" id="2847057"/>
<sequence>MSSISPINVRIASKTRFFETTGDSSYYYSSQLISNMALLKAVTKLGQQLGWPSKALENAPKTKQGSAFLAKASQPVVNSRMEPLINLKATPAREWISANLKLVDKLTTSQQFFNSKAIGFLAKGLGQSGKFDSILQQKHSIDSVKTKQLLKKDSWFTSFNYLAQLAKYCKSKHYKQPLSRYSTSYKAASGRLGGKPPSISRKVFNTSLPKISITNLLRKESRQAFKTPTGLSFYLTALGLIGHSQVLKTSLVIAPIISGSLRSNLLLADHKEIVKTASSNGIGLVSTSPKCYISRSTKETFLNFFSKIPAKLAEKKINKRLAFALSRKEKEYQQVYILADIQGLQKPQKRLKPTYASVRWF</sequence>
<reference evidence="1" key="1">
    <citation type="submission" date="2003-08" db="EMBL/GenBank/DDBJ databases">
        <authorList>
            <person name="Pombert J.-F."/>
            <person name="Otis C."/>
            <person name="Lemieux C."/>
            <person name="Turmel M."/>
        </authorList>
    </citation>
    <scope>NUCLEOTIDE SEQUENCE</scope>
    <source>
        <strain evidence="1">UTEX 1912</strain>
    </source>
</reference>
<dbReference type="AlphaFoldDB" id="Q6UVW1"/>
<proteinExistence type="predicted"/>
<dbReference type="EMBL" id="AY359242">
    <property type="protein sequence ID" value="AAQ18714.1"/>
    <property type="molecule type" value="Genomic_DNA"/>
</dbReference>
<reference evidence="1" key="2">
    <citation type="journal article" date="2004" name="Mol. Biol. Evol.">
        <title>The complete mitochondrial DNA sequence of the green alga Pseudendoclonium akinetum (Ulvophyceae) highlights distinctive evolutionary trends in the chlorophyta and suggests a sister-group relationship between the Ulvophyceae and Chlorophyceae.</title>
        <authorList>
            <person name="Pombert J.F."/>
            <person name="Otis C."/>
            <person name="Lemieux C."/>
            <person name="Turmel M."/>
        </authorList>
    </citation>
    <scope>NUCLEOTIDE SEQUENCE</scope>
    <source>
        <strain evidence="1">UTEX 1912</strain>
    </source>
</reference>
<name>Q6UVW1_TUPAK</name>
<accession>Q6UVW1</accession>
<dbReference type="RefSeq" id="YP_025754.1">
    <property type="nucleotide sequence ID" value="NC_005926.1"/>
</dbReference>
<gene>
    <name evidence="1" type="primary">orf361</name>
</gene>
<keyword evidence="1" id="KW-0496">Mitochondrion</keyword>